<dbReference type="AlphaFoldDB" id="A0AAU7X7L1"/>
<dbReference type="RefSeq" id="WP_407048160.1">
    <property type="nucleotide sequence ID" value="NZ_CP158568.1"/>
</dbReference>
<gene>
    <name evidence="1" type="ORF">ABS361_13195</name>
</gene>
<name>A0AAU7X7L1_9HYPH</name>
<protein>
    <submittedName>
        <fullName evidence="1">Uncharacterized protein</fullName>
    </submittedName>
</protein>
<dbReference type="KEGG" id="mflg:ABS361_13195"/>
<organism evidence="1">
    <name type="scientific">Methyloraptor flagellatus</name>
    <dbReference type="NCBI Taxonomy" id="3162530"/>
    <lineage>
        <taxon>Bacteria</taxon>
        <taxon>Pseudomonadati</taxon>
        <taxon>Pseudomonadota</taxon>
        <taxon>Alphaproteobacteria</taxon>
        <taxon>Hyphomicrobiales</taxon>
        <taxon>Ancalomicrobiaceae</taxon>
        <taxon>Methyloraptor</taxon>
    </lineage>
</organism>
<sequence>MNVKVKAKLLAIRDLPGCLDVESSLILYSGRAGEISPRSESCIDQFAFRNFGISLDEASAYFSDGELETDYEMTDDEVVEYMLKINVDFRCVKGQPLRCTRSLARVVELAARGLTGRMPDLEEIALTKSEEKLRYESFQFLEKHREPN</sequence>
<evidence type="ECO:0000313" key="1">
    <source>
        <dbReference type="EMBL" id="XBY43058.1"/>
    </source>
</evidence>
<accession>A0AAU7X7L1</accession>
<dbReference type="EMBL" id="CP158568">
    <property type="protein sequence ID" value="XBY43058.1"/>
    <property type="molecule type" value="Genomic_DNA"/>
</dbReference>
<proteinExistence type="predicted"/>
<reference evidence="1" key="1">
    <citation type="submission" date="2024-06" db="EMBL/GenBank/DDBJ databases">
        <title>Methylostella associata gen. nov., sp. nov., a novel Ancalomicrobiaceae-affiliated facultatively methylotrophic bacteria that feed on methanotrophs of the genus Methylococcus.</title>
        <authorList>
            <person name="Saltykova V."/>
            <person name="Danilova O.V."/>
            <person name="Oshkin I.Y."/>
            <person name="Belova S.E."/>
            <person name="Pimenov N.V."/>
            <person name="Dedysh S.N."/>
        </authorList>
    </citation>
    <scope>NUCLEOTIDE SEQUENCE</scope>
    <source>
        <strain evidence="1">S20</strain>
    </source>
</reference>